<evidence type="ECO:0000256" key="1">
    <source>
        <dbReference type="SAM" id="MobiDB-lite"/>
    </source>
</evidence>
<name>A0ABR0EQD3_ZASCE</name>
<comment type="caution">
    <text evidence="2">The sequence shown here is derived from an EMBL/GenBank/DDBJ whole genome shotgun (WGS) entry which is preliminary data.</text>
</comment>
<evidence type="ECO:0000313" key="3">
    <source>
        <dbReference type="Proteomes" id="UP001305779"/>
    </source>
</evidence>
<organism evidence="2 3">
    <name type="scientific">Zasmidium cellare</name>
    <name type="common">Wine cellar mold</name>
    <name type="synonym">Racodium cellare</name>
    <dbReference type="NCBI Taxonomy" id="395010"/>
    <lineage>
        <taxon>Eukaryota</taxon>
        <taxon>Fungi</taxon>
        <taxon>Dikarya</taxon>
        <taxon>Ascomycota</taxon>
        <taxon>Pezizomycotina</taxon>
        <taxon>Dothideomycetes</taxon>
        <taxon>Dothideomycetidae</taxon>
        <taxon>Mycosphaerellales</taxon>
        <taxon>Mycosphaerellaceae</taxon>
        <taxon>Zasmidium</taxon>
    </lineage>
</organism>
<evidence type="ECO:0000313" key="2">
    <source>
        <dbReference type="EMBL" id="KAK4503821.1"/>
    </source>
</evidence>
<reference evidence="2 3" key="1">
    <citation type="journal article" date="2023" name="G3 (Bethesda)">
        <title>A chromosome-level genome assembly of Zasmidium syzygii isolated from banana leaves.</title>
        <authorList>
            <person name="van Westerhoven A.C."/>
            <person name="Mehrabi R."/>
            <person name="Talebi R."/>
            <person name="Steentjes M.B.F."/>
            <person name="Corcolon B."/>
            <person name="Chong P.A."/>
            <person name="Kema G.H.J."/>
            <person name="Seidl M.F."/>
        </authorList>
    </citation>
    <scope>NUCLEOTIDE SEQUENCE [LARGE SCALE GENOMIC DNA]</scope>
    <source>
        <strain evidence="2 3">P124</strain>
    </source>
</reference>
<dbReference type="EMBL" id="JAXOVC010000003">
    <property type="protein sequence ID" value="KAK4503821.1"/>
    <property type="molecule type" value="Genomic_DNA"/>
</dbReference>
<dbReference type="PANTHER" id="PTHR39465">
    <property type="entry name" value="DNA LIGASE D, 3'-PHOSPHOESTERASE DOMAIN"/>
    <property type="match status" value="1"/>
</dbReference>
<gene>
    <name evidence="2" type="ORF">PRZ48_004736</name>
</gene>
<proteinExistence type="predicted"/>
<dbReference type="PANTHER" id="PTHR39465:SF1">
    <property type="entry name" value="DNA LIGASE D 3'-PHOSPHOESTERASE DOMAIN-CONTAINING PROTEIN"/>
    <property type="match status" value="1"/>
</dbReference>
<feature type="compositionally biased region" description="Polar residues" evidence="1">
    <location>
        <begin position="162"/>
        <end position="174"/>
    </location>
</feature>
<protein>
    <recommendedName>
        <fullName evidence="4">DNA ligase D 3'-phosphoesterase domain-containing protein</fullName>
    </recommendedName>
</protein>
<feature type="region of interest" description="Disordered" evidence="1">
    <location>
        <begin position="92"/>
        <end position="200"/>
    </location>
</feature>
<feature type="compositionally biased region" description="Basic residues" evidence="1">
    <location>
        <begin position="140"/>
        <end position="150"/>
    </location>
</feature>
<dbReference type="Proteomes" id="UP001305779">
    <property type="component" value="Unassembled WGS sequence"/>
</dbReference>
<keyword evidence="3" id="KW-1185">Reference proteome</keyword>
<sequence>MATEQQDPTLAAIEAGQVEIRNHLDYFVTKLSAVSRPRSVPRISFDQFRNLYQRNQHRKGRHFNNIIESASHATGSLLIWDTGEYEVLPRTEKQQKMTDDEASENEDISAGNSELQAGTKLPKNYVVSLRLPSANDRSAQPRKPKHKRRRTDPAQNPVKANASLSDTESDTASTLEPVDGESTLDEGDLAAAEASEDEEDATIRANNAYTGSLNTIGSVHQRHWFLTLDRTASGFRKARRGPGAGRWVGDWEPFYVMGRDHEASVITGRTADEVMADEGVEKFVGRKMWRPIVE</sequence>
<feature type="compositionally biased region" description="Acidic residues" evidence="1">
    <location>
        <begin position="178"/>
        <end position="200"/>
    </location>
</feature>
<accession>A0ABR0EQD3</accession>
<evidence type="ECO:0008006" key="4">
    <source>
        <dbReference type="Google" id="ProtNLM"/>
    </source>
</evidence>